<evidence type="ECO:0000256" key="4">
    <source>
        <dbReference type="ARBA" id="ARBA00023136"/>
    </source>
</evidence>
<dbReference type="RefSeq" id="WP_164710748.1">
    <property type="nucleotide sequence ID" value="NZ_CP031165.1"/>
</dbReference>
<dbReference type="PANTHER" id="PTHR38480">
    <property type="entry name" value="SLR0254 PROTEIN"/>
    <property type="match status" value="1"/>
</dbReference>
<organism evidence="7 8">
    <name type="scientific">Euzebya pacifica</name>
    <dbReference type="NCBI Taxonomy" id="1608957"/>
    <lineage>
        <taxon>Bacteria</taxon>
        <taxon>Bacillati</taxon>
        <taxon>Actinomycetota</taxon>
        <taxon>Nitriliruptoria</taxon>
        <taxon>Euzebyales</taxon>
    </lineage>
</organism>
<dbReference type="Pfam" id="PF06271">
    <property type="entry name" value="RDD"/>
    <property type="match status" value="1"/>
</dbReference>
<evidence type="ECO:0000256" key="5">
    <source>
        <dbReference type="SAM" id="Phobius"/>
    </source>
</evidence>
<name>A0A346Y1W9_9ACTN</name>
<protein>
    <submittedName>
        <fullName evidence="7">Putative CONSERVED MEMBRANE PROTEIN</fullName>
    </submittedName>
</protein>
<gene>
    <name evidence="7" type="ORF">DVS28_a3794</name>
</gene>
<evidence type="ECO:0000259" key="6">
    <source>
        <dbReference type="Pfam" id="PF06271"/>
    </source>
</evidence>
<feature type="transmembrane region" description="Helical" evidence="5">
    <location>
        <begin position="131"/>
        <end position="152"/>
    </location>
</feature>
<proteinExistence type="predicted"/>
<dbReference type="PANTHER" id="PTHR38480:SF1">
    <property type="entry name" value="SLR0254 PROTEIN"/>
    <property type="match status" value="1"/>
</dbReference>
<keyword evidence="8" id="KW-1185">Reference proteome</keyword>
<dbReference type="InterPro" id="IPR010432">
    <property type="entry name" value="RDD"/>
</dbReference>
<evidence type="ECO:0000313" key="7">
    <source>
        <dbReference type="EMBL" id="AXV08466.1"/>
    </source>
</evidence>
<dbReference type="EMBL" id="CP031165">
    <property type="protein sequence ID" value="AXV08466.1"/>
    <property type="molecule type" value="Genomic_DNA"/>
</dbReference>
<keyword evidence="3 5" id="KW-1133">Transmembrane helix</keyword>
<keyword evidence="2 5" id="KW-0812">Transmembrane</keyword>
<evidence type="ECO:0000256" key="3">
    <source>
        <dbReference type="ARBA" id="ARBA00022989"/>
    </source>
</evidence>
<feature type="transmembrane region" description="Helical" evidence="5">
    <location>
        <begin position="43"/>
        <end position="69"/>
    </location>
</feature>
<evidence type="ECO:0000256" key="2">
    <source>
        <dbReference type="ARBA" id="ARBA00022692"/>
    </source>
</evidence>
<comment type="subcellular location">
    <subcellularLocation>
        <location evidence="1">Membrane</location>
        <topology evidence="1">Multi-pass membrane protein</topology>
    </subcellularLocation>
</comment>
<feature type="transmembrane region" description="Helical" evidence="5">
    <location>
        <begin position="75"/>
        <end position="100"/>
    </location>
</feature>
<sequence length="282" mass="30068">MSVVPSPVGASRRRAALVTPEAVTIDLPLADLGSRSLAILVDLVILFTLQYAVVLAAVLAVGVGFGLGLDGGPGWLAIVAFLLLNFAILWGVPVACEVLLRGRTPGKALLGLRVVTVDGGTVRFRHASIRWLLALVDFYLLLGIPAIVTSLVTSRNQRLGDLAAGTVVIRDRVRRGVVDQPVRWQVPPALVGYARTLDVSGLDGEDYSLVRTFLLRSGSFAADQRQRIGEEVAATIAQRMRHRRPAGMHPEALLVCAAALVQQRDTTPVPTAPDIVDPFAPG</sequence>
<dbReference type="GO" id="GO:0016020">
    <property type="term" value="C:membrane"/>
    <property type="evidence" value="ECO:0007669"/>
    <property type="project" value="UniProtKB-SubCell"/>
</dbReference>
<keyword evidence="4 5" id="KW-0472">Membrane</keyword>
<dbReference type="KEGG" id="euz:DVS28_a3794"/>
<evidence type="ECO:0000313" key="8">
    <source>
        <dbReference type="Proteomes" id="UP000264006"/>
    </source>
</evidence>
<dbReference type="Proteomes" id="UP000264006">
    <property type="component" value="Chromosome"/>
</dbReference>
<accession>A0A346Y1W9</accession>
<evidence type="ECO:0000256" key="1">
    <source>
        <dbReference type="ARBA" id="ARBA00004141"/>
    </source>
</evidence>
<dbReference type="AlphaFoldDB" id="A0A346Y1W9"/>
<reference evidence="7 8" key="1">
    <citation type="submission" date="2018-09" db="EMBL/GenBank/DDBJ databases">
        <title>Complete genome sequence of Euzebya sp. DY32-46 isolated from seawater of Pacific Ocean.</title>
        <authorList>
            <person name="Xu L."/>
            <person name="Wu Y.-H."/>
            <person name="Xu X.-W."/>
        </authorList>
    </citation>
    <scope>NUCLEOTIDE SEQUENCE [LARGE SCALE GENOMIC DNA]</scope>
    <source>
        <strain evidence="7 8">DY32-46</strain>
    </source>
</reference>
<feature type="domain" description="RDD" evidence="6">
    <location>
        <begin position="30"/>
        <end position="165"/>
    </location>
</feature>